<evidence type="ECO:0000313" key="1">
    <source>
        <dbReference type="EMBL" id="CRK90508.1"/>
    </source>
</evidence>
<evidence type="ECO:0000313" key="2">
    <source>
        <dbReference type="Proteomes" id="UP000183832"/>
    </source>
</evidence>
<proteinExistence type="predicted"/>
<organism evidence="1 2">
    <name type="scientific">Clunio marinus</name>
    <dbReference type="NCBI Taxonomy" id="568069"/>
    <lineage>
        <taxon>Eukaryota</taxon>
        <taxon>Metazoa</taxon>
        <taxon>Ecdysozoa</taxon>
        <taxon>Arthropoda</taxon>
        <taxon>Hexapoda</taxon>
        <taxon>Insecta</taxon>
        <taxon>Pterygota</taxon>
        <taxon>Neoptera</taxon>
        <taxon>Endopterygota</taxon>
        <taxon>Diptera</taxon>
        <taxon>Nematocera</taxon>
        <taxon>Chironomoidea</taxon>
        <taxon>Chironomidae</taxon>
        <taxon>Clunio</taxon>
    </lineage>
</organism>
<dbReference type="Proteomes" id="UP000183832">
    <property type="component" value="Unassembled WGS sequence"/>
</dbReference>
<keyword evidence="2" id="KW-1185">Reference proteome</keyword>
<gene>
    <name evidence="1" type="ORF">CLUMA_CG004219</name>
</gene>
<name>A0A1J1HT03_9DIPT</name>
<dbReference type="EMBL" id="CVRI01000019">
    <property type="protein sequence ID" value="CRK90508.1"/>
    <property type="molecule type" value="Genomic_DNA"/>
</dbReference>
<dbReference type="OrthoDB" id="288203at2759"/>
<accession>A0A1J1HT03</accession>
<protein>
    <submittedName>
        <fullName evidence="1">CLUMA_CG004219, isoform A</fullName>
    </submittedName>
</protein>
<dbReference type="AlphaFoldDB" id="A0A1J1HT03"/>
<reference evidence="1 2" key="1">
    <citation type="submission" date="2015-04" db="EMBL/GenBank/DDBJ databases">
        <authorList>
            <person name="Syromyatnikov M.Y."/>
            <person name="Popov V.N."/>
        </authorList>
    </citation>
    <scope>NUCLEOTIDE SEQUENCE [LARGE SCALE GENOMIC DNA]</scope>
</reference>
<sequence length="79" mass="8945">MINTSLVQKLTHIGVICMTCHFSSTLQVTLLSNVKNYHSNIKELFTLLSVASSAQNFTKKKKKVMNEISFQLRLTTVNK</sequence>